<dbReference type="InterPro" id="IPR012336">
    <property type="entry name" value="Thioredoxin-like_fold"/>
</dbReference>
<evidence type="ECO:0000256" key="4">
    <source>
        <dbReference type="ARBA" id="ARBA00023157"/>
    </source>
</evidence>
<dbReference type="Gene3D" id="3.40.30.10">
    <property type="entry name" value="Glutaredoxin"/>
    <property type="match status" value="1"/>
</dbReference>
<evidence type="ECO:0000256" key="5">
    <source>
        <dbReference type="ARBA" id="ARBA00023284"/>
    </source>
</evidence>
<dbReference type="EMBL" id="FUKP01000063">
    <property type="protein sequence ID" value="SJN33189.1"/>
    <property type="molecule type" value="Genomic_DNA"/>
</dbReference>
<keyword evidence="3" id="KW-0560">Oxidoreductase</keyword>
<protein>
    <submittedName>
        <fullName evidence="8">Protein-disulfide isomerase</fullName>
    </submittedName>
</protein>
<dbReference type="Proteomes" id="UP000196230">
    <property type="component" value="Unassembled WGS sequence"/>
</dbReference>
<feature type="compositionally biased region" description="Polar residues" evidence="6">
    <location>
        <begin position="252"/>
        <end position="262"/>
    </location>
</feature>
<organism evidence="8 9">
    <name type="scientific">Micrococcus lylae</name>
    <dbReference type="NCBI Taxonomy" id="1273"/>
    <lineage>
        <taxon>Bacteria</taxon>
        <taxon>Bacillati</taxon>
        <taxon>Actinomycetota</taxon>
        <taxon>Actinomycetes</taxon>
        <taxon>Micrococcales</taxon>
        <taxon>Micrococcaceae</taxon>
        <taxon>Micrococcus</taxon>
    </lineage>
</organism>
<name>A0A1R4JMG5_9MICC</name>
<gene>
    <name evidence="8" type="ORF">FM125_09465</name>
</gene>
<keyword evidence="4" id="KW-1015">Disulfide bond</keyword>
<dbReference type="GO" id="GO:0016491">
    <property type="term" value="F:oxidoreductase activity"/>
    <property type="evidence" value="ECO:0007669"/>
    <property type="project" value="UniProtKB-KW"/>
</dbReference>
<dbReference type="Pfam" id="PF13462">
    <property type="entry name" value="Thioredoxin_4"/>
    <property type="match status" value="1"/>
</dbReference>
<dbReference type="InterPro" id="IPR013766">
    <property type="entry name" value="Thioredoxin_domain"/>
</dbReference>
<evidence type="ECO:0000256" key="1">
    <source>
        <dbReference type="ARBA" id="ARBA00005791"/>
    </source>
</evidence>
<dbReference type="PROSITE" id="PS51352">
    <property type="entry name" value="THIOREDOXIN_2"/>
    <property type="match status" value="1"/>
</dbReference>
<keyword evidence="8" id="KW-0413">Isomerase</keyword>
<evidence type="ECO:0000256" key="2">
    <source>
        <dbReference type="ARBA" id="ARBA00022729"/>
    </source>
</evidence>
<evidence type="ECO:0000256" key="6">
    <source>
        <dbReference type="SAM" id="MobiDB-lite"/>
    </source>
</evidence>
<dbReference type="InterPro" id="IPR036249">
    <property type="entry name" value="Thioredoxin-like_sf"/>
</dbReference>
<keyword evidence="2" id="KW-0732">Signal</keyword>
<sequence>MPVSLSHRALAGTAAALLAAVGIGLGLHSVTSDLQGNPGSVRAAAGATEDTSPNFIERRDPKDPLALGRVDAPVVLVAFGDYQCGHCASWSTDTMTALQKHVEDGTLRIEWRDLNIFGKDSARAARAAWAAGRQDRFLDYHHALFADGHPRSADQLSEEALVDLADELGLDTERFSADMDSADAKEAIAQNQQLGYALGASSTPAFMLDRKPMLGDQPAEVFERGIQRALAGQESEDSADGDGAGEDAPREGTTSDPTGSTI</sequence>
<feature type="region of interest" description="Disordered" evidence="6">
    <location>
        <begin position="225"/>
        <end position="262"/>
    </location>
</feature>
<reference evidence="8 9" key="1">
    <citation type="submission" date="2017-02" db="EMBL/GenBank/DDBJ databases">
        <authorList>
            <person name="Peterson S.W."/>
        </authorList>
    </citation>
    <scope>NUCLEOTIDE SEQUENCE [LARGE SCALE GENOMIC DNA]</scope>
    <source>
        <strain evidence="8 9">2B3F</strain>
    </source>
</reference>
<evidence type="ECO:0000313" key="8">
    <source>
        <dbReference type="EMBL" id="SJN33189.1"/>
    </source>
</evidence>
<dbReference type="PANTHER" id="PTHR13887">
    <property type="entry name" value="GLUTATHIONE S-TRANSFERASE KAPPA"/>
    <property type="match status" value="1"/>
</dbReference>
<dbReference type="SUPFAM" id="SSF52833">
    <property type="entry name" value="Thioredoxin-like"/>
    <property type="match status" value="1"/>
</dbReference>
<dbReference type="RefSeq" id="WP_087134418.1">
    <property type="nucleotide sequence ID" value="NZ_FUKP01000063.1"/>
</dbReference>
<evidence type="ECO:0000256" key="3">
    <source>
        <dbReference type="ARBA" id="ARBA00023002"/>
    </source>
</evidence>
<accession>A0A1R4JMG5</accession>
<comment type="similarity">
    <text evidence="1">Belongs to the thioredoxin family. DsbA subfamily.</text>
</comment>
<dbReference type="PANTHER" id="PTHR13887:SF14">
    <property type="entry name" value="DISULFIDE BOND FORMATION PROTEIN D"/>
    <property type="match status" value="1"/>
</dbReference>
<proteinExistence type="inferred from homology"/>
<dbReference type="AlphaFoldDB" id="A0A1R4JMG5"/>
<feature type="compositionally biased region" description="Acidic residues" evidence="6">
    <location>
        <begin position="234"/>
        <end position="245"/>
    </location>
</feature>
<evidence type="ECO:0000259" key="7">
    <source>
        <dbReference type="PROSITE" id="PS51352"/>
    </source>
</evidence>
<feature type="domain" description="Thioredoxin" evidence="7">
    <location>
        <begin position="36"/>
        <end position="231"/>
    </location>
</feature>
<evidence type="ECO:0000313" key="9">
    <source>
        <dbReference type="Proteomes" id="UP000196230"/>
    </source>
</evidence>
<dbReference type="GO" id="GO:0016853">
    <property type="term" value="F:isomerase activity"/>
    <property type="evidence" value="ECO:0007669"/>
    <property type="project" value="UniProtKB-KW"/>
</dbReference>
<keyword evidence="5" id="KW-0676">Redox-active center</keyword>